<gene>
    <name evidence="1" type="ORF">SAMN05216200_104210</name>
</gene>
<evidence type="ECO:0000313" key="1">
    <source>
        <dbReference type="EMBL" id="SHN66100.1"/>
    </source>
</evidence>
<dbReference type="AlphaFoldDB" id="A0A1M7T5T4"/>
<name>A0A1M7T5T4_9RHOB</name>
<evidence type="ECO:0000313" key="2">
    <source>
        <dbReference type="Proteomes" id="UP000184066"/>
    </source>
</evidence>
<accession>A0A1M7T5T4</accession>
<sequence length="282" mass="30485">MTTTAEPRPLVVLRIGADHRVGGWARAPRAARSWDLVLSPYQRVPDLDAFAPDEAIPIEGGKWDALHRLFSARPDLLERERIWLPDDDIEADGATVERLFAMARAHDLALCQPALTRDSVFSHFVTVQHRGTRLRRTNFVELMAPMMVPCVLRAALPLMEGRRGGKGLDYVWHRFAPPGAVAVIDAAPVAHRRPLGRHLAARAAAAGGDLAAERAAFFAAHPEAAGHWPMALSAPGAGGPPAMAALSLWTLATDPRLWRPDKARRAALAIGAQLVGPLLGKG</sequence>
<dbReference type="OrthoDB" id="7810870at2"/>
<dbReference type="Proteomes" id="UP000184066">
    <property type="component" value="Unassembled WGS sequence"/>
</dbReference>
<proteinExistence type="predicted"/>
<dbReference type="EMBL" id="FRDL01000004">
    <property type="protein sequence ID" value="SHN66100.1"/>
    <property type="molecule type" value="Genomic_DNA"/>
</dbReference>
<dbReference type="STRING" id="1189325.SAMN04488119_104210"/>
<dbReference type="RefSeq" id="WP_072747161.1">
    <property type="nucleotide sequence ID" value="NZ_FOHL01000004.1"/>
</dbReference>
<reference evidence="1 2" key="1">
    <citation type="submission" date="2016-12" db="EMBL/GenBank/DDBJ databases">
        <authorList>
            <person name="Song W.-J."/>
            <person name="Kurnit D.M."/>
        </authorList>
    </citation>
    <scope>NUCLEOTIDE SEQUENCE [LARGE SCALE GENOMIC DNA]</scope>
    <source>
        <strain evidence="1 2">CGMCC 1.10808</strain>
    </source>
</reference>
<evidence type="ECO:0008006" key="3">
    <source>
        <dbReference type="Google" id="ProtNLM"/>
    </source>
</evidence>
<keyword evidence="2" id="KW-1185">Reference proteome</keyword>
<protein>
    <recommendedName>
        <fullName evidence="3">DUF707 domain-containing protein</fullName>
    </recommendedName>
</protein>
<organism evidence="1 2">
    <name type="scientific">Oceanicella actignis</name>
    <dbReference type="NCBI Taxonomy" id="1189325"/>
    <lineage>
        <taxon>Bacteria</taxon>
        <taxon>Pseudomonadati</taxon>
        <taxon>Pseudomonadota</taxon>
        <taxon>Alphaproteobacteria</taxon>
        <taxon>Rhodobacterales</taxon>
        <taxon>Paracoccaceae</taxon>
        <taxon>Oceanicella</taxon>
    </lineage>
</organism>